<name>A0A8D2FXB7_THEGE</name>
<reference evidence="1" key="2">
    <citation type="submission" date="2025-08" db="UniProtKB">
        <authorList>
            <consortium name="Ensembl"/>
        </authorList>
    </citation>
    <scope>IDENTIFICATION</scope>
</reference>
<proteinExistence type="predicted"/>
<dbReference type="AlphaFoldDB" id="A0A8D2FXB7"/>
<protein>
    <submittedName>
        <fullName evidence="1">Uncharacterized protein</fullName>
    </submittedName>
</protein>
<organism evidence="1 2">
    <name type="scientific">Theropithecus gelada</name>
    <name type="common">Gelada baboon</name>
    <dbReference type="NCBI Taxonomy" id="9565"/>
    <lineage>
        <taxon>Eukaryota</taxon>
        <taxon>Metazoa</taxon>
        <taxon>Chordata</taxon>
        <taxon>Craniata</taxon>
        <taxon>Vertebrata</taxon>
        <taxon>Euteleostomi</taxon>
        <taxon>Mammalia</taxon>
        <taxon>Eutheria</taxon>
        <taxon>Euarchontoglires</taxon>
        <taxon>Primates</taxon>
        <taxon>Haplorrhini</taxon>
        <taxon>Catarrhini</taxon>
        <taxon>Cercopithecidae</taxon>
        <taxon>Cercopithecinae</taxon>
        <taxon>Theropithecus</taxon>
    </lineage>
</organism>
<reference evidence="1" key="3">
    <citation type="submission" date="2025-09" db="UniProtKB">
        <authorList>
            <consortium name="Ensembl"/>
        </authorList>
    </citation>
    <scope>IDENTIFICATION</scope>
</reference>
<evidence type="ECO:0000313" key="2">
    <source>
        <dbReference type="Proteomes" id="UP000694411"/>
    </source>
</evidence>
<dbReference type="PANTHER" id="PTHR46254">
    <property type="entry name" value="PROTEIN GVQW1-RELATED"/>
    <property type="match status" value="1"/>
</dbReference>
<reference evidence="1" key="1">
    <citation type="submission" date="2018-05" db="EMBL/GenBank/DDBJ databases">
        <title>Whole genome of Theropithecus gelada.</title>
        <authorList>
            <person name="Chiou K.L."/>
            <person name="Snyder-Mackler N."/>
        </authorList>
    </citation>
    <scope>NUCLEOTIDE SEQUENCE [LARGE SCALE GENOMIC DNA]</scope>
</reference>
<dbReference type="Ensembl" id="ENSTGET00000031710.1">
    <property type="protein sequence ID" value="ENSTGEP00000026627.1"/>
    <property type="gene ID" value="ENSTGEG00000021462.1"/>
</dbReference>
<dbReference type="Proteomes" id="UP000694411">
    <property type="component" value="Chromosome 11"/>
</dbReference>
<sequence>MGFHHVGQAGLKLLASLQWHNLQAGVQWHNLGSLQPLPPRFKRFSCLSLLSSWDYRPFKL</sequence>
<evidence type="ECO:0000313" key="1">
    <source>
        <dbReference type="Ensembl" id="ENSTGEP00000026627.1"/>
    </source>
</evidence>
<keyword evidence="2" id="KW-1185">Reference proteome</keyword>
<accession>A0A8D2FXB7</accession>